<comment type="caution">
    <text evidence="1">The sequence shown here is derived from an EMBL/GenBank/DDBJ whole genome shotgun (WGS) entry which is preliminary data.</text>
</comment>
<dbReference type="Proteomes" id="UP001515100">
    <property type="component" value="Unassembled WGS sequence"/>
</dbReference>
<dbReference type="RefSeq" id="WP_129180556.1">
    <property type="nucleotide sequence ID" value="NZ_JAGIOG010000001.1"/>
</dbReference>
<gene>
    <name evidence="1" type="ORF">ESP62_003435</name>
</gene>
<dbReference type="Pfam" id="PF02566">
    <property type="entry name" value="OsmC"/>
    <property type="match status" value="1"/>
</dbReference>
<accession>A0A641AT82</accession>
<dbReference type="Gene3D" id="3.30.300.20">
    <property type="match status" value="1"/>
</dbReference>
<evidence type="ECO:0000313" key="1">
    <source>
        <dbReference type="EMBL" id="KAA1380261.1"/>
    </source>
</evidence>
<dbReference type="AlphaFoldDB" id="A0A641AT82"/>
<dbReference type="InterPro" id="IPR003718">
    <property type="entry name" value="OsmC/Ohr_fam"/>
</dbReference>
<dbReference type="InterPro" id="IPR036102">
    <property type="entry name" value="OsmC/Ohrsf"/>
</dbReference>
<sequence>MSDDTERSVELTRTGPSRYRATNVRGTTLEIGDGSTDDFTPVELLLVALAGCTAITVDPLVSRRAEPTTFDVHTRADKIRDELGNHLVDLLMRFDVAFPEGEAGERARALLPDAIHKAETRLCTVSRTLALGVEAEVQIDDV</sequence>
<keyword evidence="2" id="KW-1185">Reference proteome</keyword>
<evidence type="ECO:0000313" key="2">
    <source>
        <dbReference type="Proteomes" id="UP001515100"/>
    </source>
</evidence>
<proteinExistence type="predicted"/>
<organism evidence="1 2">
    <name type="scientific">Aeromicrobium fastidiosum</name>
    <dbReference type="NCBI Taxonomy" id="52699"/>
    <lineage>
        <taxon>Bacteria</taxon>
        <taxon>Bacillati</taxon>
        <taxon>Actinomycetota</taxon>
        <taxon>Actinomycetes</taxon>
        <taxon>Propionibacteriales</taxon>
        <taxon>Nocardioidaceae</taxon>
        <taxon>Aeromicrobium</taxon>
    </lineage>
</organism>
<name>A0A641AT82_9ACTN</name>
<dbReference type="OrthoDB" id="4864805at2"/>
<dbReference type="EMBL" id="SDPP02000001">
    <property type="protein sequence ID" value="KAA1380261.1"/>
    <property type="molecule type" value="Genomic_DNA"/>
</dbReference>
<dbReference type="SUPFAM" id="SSF82784">
    <property type="entry name" value="OsmC-like"/>
    <property type="match status" value="1"/>
</dbReference>
<dbReference type="InterPro" id="IPR015946">
    <property type="entry name" value="KH_dom-like_a/b"/>
</dbReference>
<reference evidence="1" key="1">
    <citation type="submission" date="2019-09" db="EMBL/GenBank/DDBJ databases">
        <authorList>
            <person name="Li J."/>
        </authorList>
    </citation>
    <scope>NUCLEOTIDE SEQUENCE [LARGE SCALE GENOMIC DNA]</scope>
    <source>
        <strain evidence="1">NRBC 14897</strain>
    </source>
</reference>
<protein>
    <submittedName>
        <fullName evidence="1">OsmC family peroxiredoxin</fullName>
    </submittedName>
</protein>